<dbReference type="PANTHER" id="PTHR42659">
    <property type="entry name" value="XANTHINE DEHYDROGENASE SUBUNIT C-RELATED"/>
    <property type="match status" value="1"/>
</dbReference>
<dbReference type="InterPro" id="IPR016167">
    <property type="entry name" value="FAD-bd_PCMH_sub1"/>
</dbReference>
<reference evidence="3 4" key="1">
    <citation type="submission" date="2018-06" db="EMBL/GenBank/DDBJ databases">
        <title>Complete genome of Desulfovibrio indonesiensis P37SLT.</title>
        <authorList>
            <person name="Crispim J.S."/>
            <person name="Vidigal P.M.P."/>
            <person name="Silva L.C.F."/>
            <person name="Laguardia C.N."/>
            <person name="Araujo L.C."/>
            <person name="Dias R.S."/>
            <person name="Sousa M.P."/>
            <person name="Paula S.O."/>
            <person name="Silva C."/>
        </authorList>
    </citation>
    <scope>NUCLEOTIDE SEQUENCE [LARGE SCALE GENOMIC DNA]</scope>
    <source>
        <strain evidence="3 4">P37SLT</strain>
    </source>
</reference>
<keyword evidence="1" id="KW-0285">Flavoprotein</keyword>
<comment type="caution">
    <text evidence="3">The sequence shown here is derived from an EMBL/GenBank/DDBJ whole genome shotgun (WGS) entry which is preliminary data.</text>
</comment>
<dbReference type="InterPro" id="IPR036318">
    <property type="entry name" value="FAD-bd_PCMH-like_sf"/>
</dbReference>
<proteinExistence type="predicted"/>
<feature type="domain" description="FAD-binding PCMH-type" evidence="2">
    <location>
        <begin position="1"/>
        <end position="221"/>
    </location>
</feature>
<dbReference type="Pfam" id="PF00941">
    <property type="entry name" value="FAD_binding_5"/>
    <property type="match status" value="1"/>
</dbReference>
<protein>
    <submittedName>
        <fullName evidence="3">Xanthine dehydrogenase family protein subunit M</fullName>
    </submittedName>
</protein>
<dbReference type="InterPro" id="IPR016169">
    <property type="entry name" value="FAD-bd_PCMH_sub2"/>
</dbReference>
<dbReference type="SMART" id="SM01092">
    <property type="entry name" value="CO_deh_flav_C"/>
    <property type="match status" value="1"/>
</dbReference>
<accession>A0A7M3MF95</accession>
<dbReference type="EMBL" id="QMIE01000006">
    <property type="protein sequence ID" value="TVM17675.1"/>
    <property type="molecule type" value="Genomic_DNA"/>
</dbReference>
<gene>
    <name evidence="3" type="ORF">DPQ33_08525</name>
</gene>
<sequence length="327" mass="35191">MFAPFEYARPKSVADAVDALRTEGAMVHGGGSDLLTCLREHIVRVDKIVSLSALAGELSGVQETNGGGLRIGSMTTLTDIAESELVQARFPGLAQAASEVGSPQLRNQGTIGGNICQKPRCWYYRGEFDCIRKGGPICYAVGGENQFHCIFGGQNCFIVHPSDTAPALMALDASVTILGPGGQRTEKLADIFVLPEDDPTRETTIERDEFIVSVDIPAPPEAPRFHNTYRKVRARRAWDFALAGVALALAMDGKTVVSGRAVYSGAAPIPWRCRKLEEAIIDKELRADSIAEAVETAVADAKPMSKNGYKIPLFRGMLREELAKAAG</sequence>
<dbReference type="Gene3D" id="3.30.43.10">
    <property type="entry name" value="Uridine Diphospho-n-acetylenolpyruvylglucosamine Reductase, domain 2"/>
    <property type="match status" value="1"/>
</dbReference>
<dbReference type="Pfam" id="PF03450">
    <property type="entry name" value="CO_deh_flav_C"/>
    <property type="match status" value="1"/>
</dbReference>
<dbReference type="SUPFAM" id="SSF56176">
    <property type="entry name" value="FAD-binding/transporter-associated domain-like"/>
    <property type="match status" value="1"/>
</dbReference>
<evidence type="ECO:0000256" key="1">
    <source>
        <dbReference type="ARBA" id="ARBA00022827"/>
    </source>
</evidence>
<dbReference type="Gene3D" id="3.30.390.50">
    <property type="entry name" value="CO dehydrogenase flavoprotein, C-terminal domain"/>
    <property type="match status" value="1"/>
</dbReference>
<dbReference type="RefSeq" id="WP_144302792.1">
    <property type="nucleotide sequence ID" value="NZ_QMIE01000006.1"/>
</dbReference>
<dbReference type="InterPro" id="IPR005107">
    <property type="entry name" value="CO_DH_flav_C"/>
</dbReference>
<keyword evidence="1" id="KW-0274">FAD</keyword>
<dbReference type="Gene3D" id="3.30.465.10">
    <property type="match status" value="2"/>
</dbReference>
<dbReference type="OrthoDB" id="9783813at2"/>
<keyword evidence="4" id="KW-1185">Reference proteome</keyword>
<dbReference type="AlphaFoldDB" id="A0A7M3MF95"/>
<evidence type="ECO:0000313" key="3">
    <source>
        <dbReference type="EMBL" id="TVM17675.1"/>
    </source>
</evidence>
<dbReference type="GO" id="GO:0071949">
    <property type="term" value="F:FAD binding"/>
    <property type="evidence" value="ECO:0007669"/>
    <property type="project" value="InterPro"/>
</dbReference>
<dbReference type="InterPro" id="IPR036683">
    <property type="entry name" value="CO_DH_flav_C_dom_sf"/>
</dbReference>
<dbReference type="GO" id="GO:0016491">
    <property type="term" value="F:oxidoreductase activity"/>
    <property type="evidence" value="ECO:0007669"/>
    <property type="project" value="InterPro"/>
</dbReference>
<organism evidence="3 4">
    <name type="scientific">Oceanidesulfovibrio indonesiensis</name>
    <dbReference type="NCBI Taxonomy" id="54767"/>
    <lineage>
        <taxon>Bacteria</taxon>
        <taxon>Pseudomonadati</taxon>
        <taxon>Thermodesulfobacteriota</taxon>
        <taxon>Desulfovibrionia</taxon>
        <taxon>Desulfovibrionales</taxon>
        <taxon>Desulfovibrionaceae</taxon>
        <taxon>Oceanidesulfovibrio</taxon>
    </lineage>
</organism>
<dbReference type="Proteomes" id="UP000448292">
    <property type="component" value="Unassembled WGS sequence"/>
</dbReference>
<dbReference type="PANTHER" id="PTHR42659:SF9">
    <property type="entry name" value="XANTHINE DEHYDROGENASE FAD-BINDING SUBUNIT XDHB-RELATED"/>
    <property type="match status" value="1"/>
</dbReference>
<evidence type="ECO:0000313" key="4">
    <source>
        <dbReference type="Proteomes" id="UP000448292"/>
    </source>
</evidence>
<dbReference type="InterPro" id="IPR016166">
    <property type="entry name" value="FAD-bd_PCMH"/>
</dbReference>
<dbReference type="InterPro" id="IPR051312">
    <property type="entry name" value="Diverse_Substr_Oxidored"/>
</dbReference>
<dbReference type="SUPFAM" id="SSF55447">
    <property type="entry name" value="CO dehydrogenase flavoprotein C-terminal domain-like"/>
    <property type="match status" value="1"/>
</dbReference>
<evidence type="ECO:0000259" key="2">
    <source>
        <dbReference type="PROSITE" id="PS51387"/>
    </source>
</evidence>
<dbReference type="PROSITE" id="PS51387">
    <property type="entry name" value="FAD_PCMH"/>
    <property type="match status" value="1"/>
</dbReference>
<dbReference type="InterPro" id="IPR002346">
    <property type="entry name" value="Mopterin_DH_FAD-bd"/>
</dbReference>
<name>A0A7M3MF95_9BACT</name>